<organism evidence="3 4">
    <name type="scientific">Pseudomonas kulmbachensis</name>
    <dbReference type="NCBI Taxonomy" id="3043408"/>
    <lineage>
        <taxon>Bacteria</taxon>
        <taxon>Pseudomonadati</taxon>
        <taxon>Pseudomonadota</taxon>
        <taxon>Gammaproteobacteria</taxon>
        <taxon>Pseudomonadales</taxon>
        <taxon>Pseudomonadaceae</taxon>
        <taxon>Pseudomonas</taxon>
    </lineage>
</organism>
<gene>
    <name evidence="3" type="ORF">ACHMWK_07820</name>
</gene>
<sequence>MTPAHTLKALFLPLACLALLGCSNKPPGVQVEQLLKTGETWDGTAYAPYPAGQPEITVVKITIPANTTLNWHEHPMPNVAYVLSGELLVETRDSQQKITVRPGEALPEVVQTSHRGTSGNKPVELIVFYAGGTGMPLSR</sequence>
<protein>
    <submittedName>
        <fullName evidence="3">Cupin domain-containing protein</fullName>
    </submittedName>
</protein>
<keyword evidence="1" id="KW-0732">Signal</keyword>
<dbReference type="RefSeq" id="WP_395246897.1">
    <property type="nucleotide sequence ID" value="NZ_JBINXA010000023.1"/>
</dbReference>
<evidence type="ECO:0000259" key="2">
    <source>
        <dbReference type="Pfam" id="PF07883"/>
    </source>
</evidence>
<dbReference type="InterPro" id="IPR011051">
    <property type="entry name" value="RmlC_Cupin_sf"/>
</dbReference>
<dbReference type="SUPFAM" id="SSF51182">
    <property type="entry name" value="RmlC-like cupins"/>
    <property type="match status" value="1"/>
</dbReference>
<reference evidence="3 4" key="1">
    <citation type="submission" date="2024-10" db="EMBL/GenBank/DDBJ databases">
        <title>Aeromonas and Pseudomonas from the Cagarras Archipelago, Rio de Janeiro, Brazil.</title>
        <authorList>
            <person name="Canellas A.L.B."/>
            <person name="Laport M.S."/>
        </authorList>
    </citation>
    <scope>NUCLEOTIDE SEQUENCE [LARGE SCALE GENOMIC DNA]</scope>
    <source>
        <strain evidence="3 4">CPF-4</strain>
    </source>
</reference>
<evidence type="ECO:0000313" key="3">
    <source>
        <dbReference type="EMBL" id="MFH6565875.1"/>
    </source>
</evidence>
<dbReference type="Proteomes" id="UP001609821">
    <property type="component" value="Unassembled WGS sequence"/>
</dbReference>
<proteinExistence type="predicted"/>
<dbReference type="Pfam" id="PF07883">
    <property type="entry name" value="Cupin_2"/>
    <property type="match status" value="1"/>
</dbReference>
<feature type="signal peptide" evidence="1">
    <location>
        <begin position="1"/>
        <end position="18"/>
    </location>
</feature>
<comment type="caution">
    <text evidence="3">The sequence shown here is derived from an EMBL/GenBank/DDBJ whole genome shotgun (WGS) entry which is preliminary data.</text>
</comment>
<evidence type="ECO:0000313" key="4">
    <source>
        <dbReference type="Proteomes" id="UP001609821"/>
    </source>
</evidence>
<evidence type="ECO:0000256" key="1">
    <source>
        <dbReference type="SAM" id="SignalP"/>
    </source>
</evidence>
<dbReference type="InterPro" id="IPR013096">
    <property type="entry name" value="Cupin_2"/>
</dbReference>
<dbReference type="InterPro" id="IPR014710">
    <property type="entry name" value="RmlC-like_jellyroll"/>
</dbReference>
<keyword evidence="4" id="KW-1185">Reference proteome</keyword>
<dbReference type="EMBL" id="JBINXB010000007">
    <property type="protein sequence ID" value="MFH6565875.1"/>
    <property type="molecule type" value="Genomic_DNA"/>
</dbReference>
<feature type="chain" id="PRO_5047149301" evidence="1">
    <location>
        <begin position="19"/>
        <end position="139"/>
    </location>
</feature>
<name>A0ABW7LW19_9PSED</name>
<feature type="domain" description="Cupin type-2" evidence="2">
    <location>
        <begin position="61"/>
        <end position="128"/>
    </location>
</feature>
<accession>A0ABW7LW19</accession>
<dbReference type="Gene3D" id="2.60.120.10">
    <property type="entry name" value="Jelly Rolls"/>
    <property type="match status" value="1"/>
</dbReference>
<dbReference type="CDD" id="cd02236">
    <property type="entry name" value="cupin_CV2614-like"/>
    <property type="match status" value="1"/>
</dbReference>